<protein>
    <recommendedName>
        <fullName evidence="3">RHS repeat-associated core domain-containing protein</fullName>
    </recommendedName>
</protein>
<accession>A0A8J7KE16</accession>
<reference evidence="1" key="1">
    <citation type="submission" date="2020-10" db="EMBL/GenBank/DDBJ databases">
        <authorList>
            <person name="Lu T."/>
            <person name="Wang Q."/>
            <person name="Han X."/>
        </authorList>
    </citation>
    <scope>NUCLEOTIDE SEQUENCE</scope>
    <source>
        <strain evidence="1">WQ 117</strain>
    </source>
</reference>
<dbReference type="PANTHER" id="PTHR32305:SF15">
    <property type="entry name" value="PROTEIN RHSA-RELATED"/>
    <property type="match status" value="1"/>
</dbReference>
<dbReference type="InterPro" id="IPR022385">
    <property type="entry name" value="Rhs_assc_core"/>
</dbReference>
<evidence type="ECO:0000313" key="2">
    <source>
        <dbReference type="Proteomes" id="UP000608754"/>
    </source>
</evidence>
<proteinExistence type="predicted"/>
<organism evidence="1 2">
    <name type="scientific">Faecalibacter rhinopitheci</name>
    <dbReference type="NCBI Taxonomy" id="2779678"/>
    <lineage>
        <taxon>Bacteria</taxon>
        <taxon>Pseudomonadati</taxon>
        <taxon>Bacteroidota</taxon>
        <taxon>Flavobacteriia</taxon>
        <taxon>Flavobacteriales</taxon>
        <taxon>Weeksellaceae</taxon>
        <taxon>Faecalibacter</taxon>
    </lineage>
</organism>
<evidence type="ECO:0008006" key="3">
    <source>
        <dbReference type="Google" id="ProtNLM"/>
    </source>
</evidence>
<dbReference type="NCBIfam" id="TIGR03696">
    <property type="entry name" value="Rhs_assc_core"/>
    <property type="match status" value="1"/>
</dbReference>
<dbReference type="InterPro" id="IPR050708">
    <property type="entry name" value="T6SS_VgrG/RHS"/>
</dbReference>
<keyword evidence="2" id="KW-1185">Reference proteome</keyword>
<name>A0A8J7KE16_9FLAO</name>
<dbReference type="EMBL" id="JADGIK010000007">
    <property type="protein sequence ID" value="MBF0597976.1"/>
    <property type="molecule type" value="Genomic_DNA"/>
</dbReference>
<dbReference type="Gene3D" id="2.180.10.10">
    <property type="entry name" value="RHS repeat-associated core"/>
    <property type="match status" value="1"/>
</dbReference>
<evidence type="ECO:0000313" key="1">
    <source>
        <dbReference type="EMBL" id="MBF0597976.1"/>
    </source>
</evidence>
<dbReference type="Proteomes" id="UP000608754">
    <property type="component" value="Unassembled WGS sequence"/>
</dbReference>
<dbReference type="AlphaFoldDB" id="A0A8J7KE16"/>
<dbReference type="PANTHER" id="PTHR32305">
    <property type="match status" value="1"/>
</dbReference>
<sequence>MDLNKEITDSIIYNHLNLPILVQKGVGSVAYAYNANGVKLRKIVKKLSGTNAGLTTTITEYLDGFQYKDGVLQFFPTAEGYVNAITNGTVAYNYVYNLTDHLGNVRVSYAWDEVNSKLKTVNEDHYYPFGLQHNGYNKPQKDIQSTLGKIEIAIGLESSSGSGNYKYKYNDYGAKSFNKVFGEHTKRSVELQDELGLNWHDYGWRNYDANIGRWFNVDPLAEKMRRHSPYNYAFNNPVYFIDPDGMMPDPPQNGYEYKDGYVHTDDTGSWVYNAKQNTWDGLNGENTYANETVNLGEASIIAKKDNSFQGIVNRAYDKSYDPRFSPYNPDAISFSLNYGVNAIFFQANVNVQVAITGGDFSILGGADSGIGVSFDKIGFGPSASLNFHDNYGGNKDVLGGLKGSDITTSASLILGGSYSTSALIDNDTKIPIIQNGQPIEAASGVRSYGVNLGTSVGAGRSITKSYEIYRFSN</sequence>
<gene>
    <name evidence="1" type="ORF">IM532_11075</name>
</gene>
<comment type="caution">
    <text evidence="1">The sequence shown here is derived from an EMBL/GenBank/DDBJ whole genome shotgun (WGS) entry which is preliminary data.</text>
</comment>